<dbReference type="Pfam" id="PF00126">
    <property type="entry name" value="HTH_1"/>
    <property type="match status" value="1"/>
</dbReference>
<dbReference type="EMBL" id="FMUE01000024">
    <property type="protein sequence ID" value="SCX35807.1"/>
    <property type="molecule type" value="Genomic_DNA"/>
</dbReference>
<dbReference type="SUPFAM" id="SSF46785">
    <property type="entry name" value="Winged helix' DNA-binding domain"/>
    <property type="match status" value="1"/>
</dbReference>
<dbReference type="Pfam" id="PF03466">
    <property type="entry name" value="LysR_substrate"/>
    <property type="match status" value="1"/>
</dbReference>
<feature type="domain" description="HTH lysR-type" evidence="5">
    <location>
        <begin position="11"/>
        <end position="68"/>
    </location>
</feature>
<dbReference type="Proteomes" id="UP000187891">
    <property type="component" value="Unassembled WGS sequence"/>
</dbReference>
<dbReference type="InterPro" id="IPR036388">
    <property type="entry name" value="WH-like_DNA-bd_sf"/>
</dbReference>
<dbReference type="Gene3D" id="3.40.190.10">
    <property type="entry name" value="Periplasmic binding protein-like II"/>
    <property type="match status" value="2"/>
</dbReference>
<keyword evidence="4" id="KW-0804">Transcription</keyword>
<dbReference type="PANTHER" id="PTHR30537">
    <property type="entry name" value="HTH-TYPE TRANSCRIPTIONAL REGULATOR"/>
    <property type="match status" value="1"/>
</dbReference>
<evidence type="ECO:0000313" key="6">
    <source>
        <dbReference type="EMBL" id="SCX35807.1"/>
    </source>
</evidence>
<dbReference type="FunFam" id="3.40.190.10:FF:000017">
    <property type="entry name" value="Glycine cleavage system transcriptional activator"/>
    <property type="match status" value="1"/>
</dbReference>
<dbReference type="GO" id="GO:0043565">
    <property type="term" value="F:sequence-specific DNA binding"/>
    <property type="evidence" value="ECO:0007669"/>
    <property type="project" value="TreeGrafter"/>
</dbReference>
<dbReference type="InterPro" id="IPR000847">
    <property type="entry name" value="LysR_HTH_N"/>
</dbReference>
<dbReference type="Gene3D" id="1.10.10.10">
    <property type="entry name" value="Winged helix-like DNA-binding domain superfamily/Winged helix DNA-binding domain"/>
    <property type="match status" value="1"/>
</dbReference>
<dbReference type="InterPro" id="IPR036390">
    <property type="entry name" value="WH_DNA-bd_sf"/>
</dbReference>
<evidence type="ECO:0000256" key="1">
    <source>
        <dbReference type="ARBA" id="ARBA00009437"/>
    </source>
</evidence>
<dbReference type="PANTHER" id="PTHR30537:SF74">
    <property type="entry name" value="HTH-TYPE TRANSCRIPTIONAL REGULATOR TRPI"/>
    <property type="match status" value="1"/>
</dbReference>
<comment type="similarity">
    <text evidence="1">Belongs to the LysR transcriptional regulatory family.</text>
</comment>
<accession>A0A1R3U2Q3</accession>
<keyword evidence="3" id="KW-0238">DNA-binding</keyword>
<dbReference type="GO" id="GO:0003700">
    <property type="term" value="F:DNA-binding transcription factor activity"/>
    <property type="evidence" value="ECO:0007669"/>
    <property type="project" value="InterPro"/>
</dbReference>
<organism evidence="6 7">
    <name type="scientific">Agrobacterium rosae</name>
    <dbReference type="NCBI Taxonomy" id="1972867"/>
    <lineage>
        <taxon>Bacteria</taxon>
        <taxon>Pseudomonadati</taxon>
        <taxon>Pseudomonadota</taxon>
        <taxon>Alphaproteobacteria</taxon>
        <taxon>Hyphomicrobiales</taxon>
        <taxon>Rhizobiaceae</taxon>
        <taxon>Rhizobium/Agrobacterium group</taxon>
        <taxon>Agrobacterium</taxon>
    </lineage>
</organism>
<protein>
    <submittedName>
        <fullName evidence="6">Gcv operon activator</fullName>
    </submittedName>
</protein>
<dbReference type="InterPro" id="IPR058163">
    <property type="entry name" value="LysR-type_TF_proteobact-type"/>
</dbReference>
<dbReference type="InterPro" id="IPR005119">
    <property type="entry name" value="LysR_subst-bd"/>
</dbReference>
<dbReference type="PRINTS" id="PR00039">
    <property type="entry name" value="HTHLYSR"/>
</dbReference>
<dbReference type="PROSITE" id="PS50931">
    <property type="entry name" value="HTH_LYSR"/>
    <property type="match status" value="1"/>
</dbReference>
<keyword evidence="2" id="KW-0805">Transcription regulation</keyword>
<dbReference type="AlphaFoldDB" id="A0A1R3U2Q3"/>
<reference evidence="7" key="1">
    <citation type="submission" date="2016-10" db="EMBL/GenBank/DDBJ databases">
        <authorList>
            <person name="Wibberg D."/>
        </authorList>
    </citation>
    <scope>NUCLEOTIDE SEQUENCE [LARGE SCALE GENOMIC DNA]</scope>
</reference>
<evidence type="ECO:0000256" key="2">
    <source>
        <dbReference type="ARBA" id="ARBA00023015"/>
    </source>
</evidence>
<proteinExistence type="inferred from homology"/>
<evidence type="ECO:0000259" key="5">
    <source>
        <dbReference type="PROSITE" id="PS50931"/>
    </source>
</evidence>
<dbReference type="GO" id="GO:0006351">
    <property type="term" value="P:DNA-templated transcription"/>
    <property type="evidence" value="ECO:0007669"/>
    <property type="project" value="TreeGrafter"/>
</dbReference>
<name>A0A1R3U2Q3_9HYPH</name>
<dbReference type="NCBIfam" id="NF008352">
    <property type="entry name" value="PRK11139.1"/>
    <property type="match status" value="1"/>
</dbReference>
<dbReference type="SUPFAM" id="SSF53850">
    <property type="entry name" value="Periplasmic binding protein-like II"/>
    <property type="match status" value="1"/>
</dbReference>
<gene>
    <name evidence="6" type="primary">gcvA_8</name>
    <name evidence="6" type="ORF">DSM25559_5162</name>
</gene>
<evidence type="ECO:0000313" key="7">
    <source>
        <dbReference type="Proteomes" id="UP000187891"/>
    </source>
</evidence>
<dbReference type="FunFam" id="1.10.10.10:FF:000038">
    <property type="entry name" value="Glycine cleavage system transcriptional activator"/>
    <property type="match status" value="1"/>
</dbReference>
<sequence length="304" mass="33876">MPGGVIVKKYISLNKLRTFDVAARHLSFTKAADELNVTQGAISHQIARLERNLSVKLFNRNINDISLTEDGKKYGEAIRAAFRQIDEATEQVRQRGDKEVLVISILASLASKWLLPRLASFRLTNPDIEVRISTTTDLEDFRGGTIDAAIRYGLGSWQSVDADWLMADEIFPVCSPNLVASGLIKQPSDLANQTILHTVGATNDDWKLWLTAVGLPRSLADHKCMSFDLNFMMVQAAIDGLGVAIGRTSYVAEDIRAGRLVVPFHKKLPAEAGFYFVAPKKNMSKLKVDTFRRWILTMAREERG</sequence>
<dbReference type="STRING" id="1907666.DSM25559_5162"/>
<evidence type="ECO:0000256" key="4">
    <source>
        <dbReference type="ARBA" id="ARBA00023163"/>
    </source>
</evidence>
<evidence type="ECO:0000256" key="3">
    <source>
        <dbReference type="ARBA" id="ARBA00023125"/>
    </source>
</evidence>
<dbReference type="CDD" id="cd08432">
    <property type="entry name" value="PBP2_GcdR_TrpI_HvrB_AmpR_like"/>
    <property type="match status" value="1"/>
</dbReference>